<feature type="non-terminal residue" evidence="1">
    <location>
        <position position="1"/>
    </location>
</feature>
<evidence type="ECO:0000313" key="1">
    <source>
        <dbReference type="EMBL" id="CAG8689399.1"/>
    </source>
</evidence>
<protein>
    <submittedName>
        <fullName evidence="1">11340_t:CDS:1</fullName>
    </submittedName>
</protein>
<evidence type="ECO:0000313" key="2">
    <source>
        <dbReference type="Proteomes" id="UP000789702"/>
    </source>
</evidence>
<name>A0ACA9P9V5_9GLOM</name>
<gene>
    <name evidence="1" type="ORF">DHETER_LOCUS11169</name>
</gene>
<accession>A0ACA9P9V5</accession>
<comment type="caution">
    <text evidence="1">The sequence shown here is derived from an EMBL/GenBank/DDBJ whole genome shotgun (WGS) entry which is preliminary data.</text>
</comment>
<keyword evidence="2" id="KW-1185">Reference proteome</keyword>
<reference evidence="1" key="1">
    <citation type="submission" date="2021-06" db="EMBL/GenBank/DDBJ databases">
        <authorList>
            <person name="Kallberg Y."/>
            <person name="Tangrot J."/>
            <person name="Rosling A."/>
        </authorList>
    </citation>
    <scope>NUCLEOTIDE SEQUENCE</scope>
    <source>
        <strain evidence="1">IL203A</strain>
    </source>
</reference>
<dbReference type="EMBL" id="CAJVPU010023707">
    <property type="protein sequence ID" value="CAG8689399.1"/>
    <property type="molecule type" value="Genomic_DNA"/>
</dbReference>
<organism evidence="1 2">
    <name type="scientific">Dentiscutata heterogama</name>
    <dbReference type="NCBI Taxonomy" id="1316150"/>
    <lineage>
        <taxon>Eukaryota</taxon>
        <taxon>Fungi</taxon>
        <taxon>Fungi incertae sedis</taxon>
        <taxon>Mucoromycota</taxon>
        <taxon>Glomeromycotina</taxon>
        <taxon>Glomeromycetes</taxon>
        <taxon>Diversisporales</taxon>
        <taxon>Gigasporaceae</taxon>
        <taxon>Dentiscutata</taxon>
    </lineage>
</organism>
<sequence length="70" mass="7919">SDYVNEEMDIRNSKKEATSSVYVGSIDSDIALELQLPTFNSTQNLRPLYKGYPTIPYEYQLGIVTPLALF</sequence>
<dbReference type="Proteomes" id="UP000789702">
    <property type="component" value="Unassembled WGS sequence"/>
</dbReference>
<proteinExistence type="predicted"/>